<dbReference type="GO" id="GO:0003700">
    <property type="term" value="F:DNA-binding transcription factor activity"/>
    <property type="evidence" value="ECO:0007669"/>
    <property type="project" value="InterPro"/>
</dbReference>
<dbReference type="Gene3D" id="1.10.10.10">
    <property type="entry name" value="Winged helix-like DNA-binding domain superfamily/Winged helix DNA-binding domain"/>
    <property type="match status" value="1"/>
</dbReference>
<dbReference type="RefSeq" id="WP_038245564.1">
    <property type="nucleotide sequence ID" value="NZ_BNER01000011.1"/>
</dbReference>
<dbReference type="STRING" id="1462526.BN990_02851"/>
<keyword evidence="3" id="KW-1185">Reference proteome</keyword>
<evidence type="ECO:0000313" key="2">
    <source>
        <dbReference type="EMBL" id="CDQ40526.1"/>
    </source>
</evidence>
<dbReference type="InterPro" id="IPR011991">
    <property type="entry name" value="ArsR-like_HTH"/>
</dbReference>
<dbReference type="Pfam" id="PF13412">
    <property type="entry name" value="HTH_24"/>
    <property type="match status" value="1"/>
</dbReference>
<dbReference type="PANTHER" id="PTHR30363:SF28">
    <property type="entry name" value="TRANSCRIPTIONAL REGULATORY PROTEIN-RELATED"/>
    <property type="match status" value="1"/>
</dbReference>
<evidence type="ECO:0000256" key="1">
    <source>
        <dbReference type="ARBA" id="ARBA00023125"/>
    </source>
</evidence>
<reference evidence="2 3" key="1">
    <citation type="submission" date="2014-03" db="EMBL/GenBank/DDBJ databases">
        <authorList>
            <person name="Urmite Genomes U."/>
        </authorList>
    </citation>
    <scope>NUCLEOTIDE SEQUENCE [LARGE SCALE GENOMIC DNA]</scope>
    <source>
        <strain evidence="2 3">Vm-5</strain>
    </source>
</reference>
<reference evidence="3" key="2">
    <citation type="submission" date="2014-05" db="EMBL/GenBank/DDBJ databases">
        <title>Draft genome sequence of Virgibacillus massiliensis Vm-5.</title>
        <authorList>
            <person name="Khelaifia S."/>
            <person name="Croce O."/>
            <person name="Lagier J.C."/>
            <person name="Raoult D."/>
        </authorList>
    </citation>
    <scope>NUCLEOTIDE SEQUENCE [LARGE SCALE GENOMIC DNA]</scope>
    <source>
        <strain evidence="3">Vm-5</strain>
    </source>
</reference>
<keyword evidence="1" id="KW-0238">DNA-binding</keyword>
<organism evidence="2 3">
    <name type="scientific">Virgibacillus massiliensis</name>
    <dbReference type="NCBI Taxonomy" id="1462526"/>
    <lineage>
        <taxon>Bacteria</taxon>
        <taxon>Bacillati</taxon>
        <taxon>Bacillota</taxon>
        <taxon>Bacilli</taxon>
        <taxon>Bacillales</taxon>
        <taxon>Bacillaceae</taxon>
        <taxon>Virgibacillus</taxon>
    </lineage>
</organism>
<accession>A0A024QF12</accession>
<dbReference type="EMBL" id="CCDP010000002">
    <property type="protein sequence ID" value="CDQ40526.1"/>
    <property type="molecule type" value="Genomic_DNA"/>
</dbReference>
<dbReference type="SUPFAM" id="SSF46785">
    <property type="entry name" value="Winged helix' DNA-binding domain"/>
    <property type="match status" value="1"/>
</dbReference>
<dbReference type="eggNOG" id="COG2345">
    <property type="taxonomic scope" value="Bacteria"/>
</dbReference>
<dbReference type="PANTHER" id="PTHR30363">
    <property type="entry name" value="HTH-TYPE TRANSCRIPTIONAL REGULATOR SRLR-RELATED"/>
    <property type="match status" value="1"/>
</dbReference>
<comment type="caution">
    <text evidence="2">The sequence shown here is derived from an EMBL/GenBank/DDBJ whole genome shotgun (WGS) entry which is preliminary data.</text>
</comment>
<gene>
    <name evidence="2" type="ORF">BN990_02851</name>
</gene>
<dbReference type="OrthoDB" id="155998at2"/>
<proteinExistence type="predicted"/>
<dbReference type="AlphaFoldDB" id="A0A024QF12"/>
<dbReference type="InterPro" id="IPR036388">
    <property type="entry name" value="WH-like_DNA-bd_sf"/>
</dbReference>
<name>A0A024QF12_9BACI</name>
<dbReference type="InterPro" id="IPR036390">
    <property type="entry name" value="WH_DNA-bd_sf"/>
</dbReference>
<sequence length="206" mass="24069">MKRTTTKDKILTILKKEVRLTVSELTNHLKITDMAVRKHLSMMEKDDLITSKEVKPVMGRPTQTYSLSQKGELLFPKSYEGLSLEFLKDIEEVYGENSIQQLFQKRESRLTSEYAIRMNKKVPKQRIQEMKTIQNEKGYMADITQLDENTYELIEYNCPIMAIANEYKVACRCETSMFQQVLQTDQVTRTSCKTEGNDHCRFLIAF</sequence>
<evidence type="ECO:0000313" key="3">
    <source>
        <dbReference type="Proteomes" id="UP000028875"/>
    </source>
</evidence>
<dbReference type="GO" id="GO:0003677">
    <property type="term" value="F:DNA binding"/>
    <property type="evidence" value="ECO:0007669"/>
    <property type="project" value="UniProtKB-KW"/>
</dbReference>
<dbReference type="Proteomes" id="UP000028875">
    <property type="component" value="Unassembled WGS sequence"/>
</dbReference>
<dbReference type="CDD" id="cd00090">
    <property type="entry name" value="HTH_ARSR"/>
    <property type="match status" value="1"/>
</dbReference>
<protein>
    <submittedName>
        <fullName evidence="2">Iron-sulfur cluster biosynthesis transcriptional regulator SufR</fullName>
    </submittedName>
</protein>
<dbReference type="InterPro" id="IPR050313">
    <property type="entry name" value="Carb_Metab_HTH_regulators"/>
</dbReference>